<dbReference type="InterPro" id="IPR048332">
    <property type="entry name" value="GD_AH_C"/>
</dbReference>
<dbReference type="PANTHER" id="PTHR30536">
    <property type="entry name" value="ALTRONATE/GALACTARATE DEHYDRATASE"/>
    <property type="match status" value="1"/>
</dbReference>
<evidence type="ECO:0000256" key="2">
    <source>
        <dbReference type="ARBA" id="ARBA00023239"/>
    </source>
</evidence>
<dbReference type="GO" id="GO:0019698">
    <property type="term" value="P:D-galacturonate catabolic process"/>
    <property type="evidence" value="ECO:0007669"/>
    <property type="project" value="TreeGrafter"/>
</dbReference>
<evidence type="ECO:0000256" key="1">
    <source>
        <dbReference type="ARBA" id="ARBA00010986"/>
    </source>
</evidence>
<dbReference type="EMBL" id="VXMH01000104">
    <property type="protein sequence ID" value="MYC97116.1"/>
    <property type="molecule type" value="Genomic_DNA"/>
</dbReference>
<dbReference type="Pfam" id="PF04295">
    <property type="entry name" value="GD_AH_second"/>
    <property type="match status" value="2"/>
</dbReference>
<comment type="similarity">
    <text evidence="1">Belongs to the UxaA family.</text>
</comment>
<keyword evidence="2" id="KW-0456">Lyase</keyword>
<comment type="caution">
    <text evidence="4">The sequence shown here is derived from an EMBL/GenBank/DDBJ whole genome shotgun (WGS) entry which is preliminary data.</text>
</comment>
<dbReference type="Gene3D" id="2.30.130.110">
    <property type="match status" value="1"/>
</dbReference>
<protein>
    <submittedName>
        <fullName evidence="4">Altronate dehydratase</fullName>
    </submittedName>
</protein>
<dbReference type="PANTHER" id="PTHR30536:SF5">
    <property type="entry name" value="ALTRONATE DEHYDRATASE"/>
    <property type="match status" value="1"/>
</dbReference>
<proteinExistence type="inferred from homology"/>
<sequence>MASHLPFDEVARLPLPGDNVAIATRTLAAGTHIAFDGRVLTLDYTVMEGHRFAVASIPQGGPLLSWELPFGLATRAIAPGEYIRNAEMLDALGVRALDFELPGEPNFADHVQAYNLDADRFQPGRQVSRYTEDRHFEGYARPGGRGVGTRNMIILLGTSSRTGGFVKQLEARFAGVAGRCGNIDGIVAVAHTEGGHDNPNNTESVLRTLAGFVTHPNVGAVLCVDYGVEPVNNASLRKFLTANDYPLNAVPHAFLTLKGGFQAGLDQAEAIVLGWLDEVGALPRTPQPLSELKLALQCGGSDAFSGISGNPLASWVARELVRYGGAANLAETDELIGAEPYIMLNVRDAGTAAEFLETIERFQERVAWHGHSAAGNPSGGNKYRGLYNIVLKSIGAAMKRHPDVRLDHVISYSGPMKKPGYYFMDSPGNDLESIAGQVASGCNMIYFVTGNGSITNFPFVPTIKIVTTTRRYELLSRDMDVNAGLYLDGTPMDELGADTLDLTVRAASGERTVGEKAGHAQVQLWRDWRQTGPGRVEEISARPKPPGRALPLRRAFAAPSLDFSYPAFATPDGPAADRIGLILPTSLCSGQIGQIAAARLNRRYAAGKESAPPLKRFVALAHTEGCGFSGGHTGDLYVRTVLGYLRHPQAAETLLLEHGCEKTHNDYFRRELEENGMDLDRFGWASIQLDGGIDAVLEKVDAWFEQRLAAADPPEQTMADVSAVRIGLLSAGTPPPAVSSQFGRLAAAIAAGGGTVVLPENTSLLSDSAFLAECVGDGPHLPTLAYGQSLADADDQSGLHVMETPTEHWAETLTGLGGAGVEAILAYVGSHPVEGHPLVPVLQVTTAACTAGQYADDMDAVLENDPGSWPRSLADLLTQTLAGKNQPKAMRAGNIDFQFTRGLLGVSL</sequence>
<dbReference type="InterPro" id="IPR007392">
    <property type="entry name" value="GD_AH_second"/>
</dbReference>
<dbReference type="InterPro" id="IPR052172">
    <property type="entry name" value="UxaA_altronate/galactarate_dh"/>
</dbReference>
<dbReference type="Pfam" id="PF08666">
    <property type="entry name" value="SAF"/>
    <property type="match status" value="1"/>
</dbReference>
<dbReference type="InterPro" id="IPR013974">
    <property type="entry name" value="SAF"/>
</dbReference>
<gene>
    <name evidence="4" type="ORF">F4X14_19330</name>
</gene>
<dbReference type="AlphaFoldDB" id="A0A6B1DBY0"/>
<name>A0A6B1DBY0_9CHLR</name>
<feature type="domain" description="SAF" evidence="3">
    <location>
        <begin position="18"/>
        <end position="89"/>
    </location>
</feature>
<reference evidence="4" key="1">
    <citation type="submission" date="2019-09" db="EMBL/GenBank/DDBJ databases">
        <title>Characterisation of the sponge microbiome using genome-centric metagenomics.</title>
        <authorList>
            <person name="Engelberts J.P."/>
            <person name="Robbins S.J."/>
            <person name="De Goeij J.M."/>
            <person name="Aranda M."/>
            <person name="Bell S.C."/>
            <person name="Webster N.S."/>
        </authorList>
    </citation>
    <scope>NUCLEOTIDE SEQUENCE</scope>
    <source>
        <strain evidence="4">SB0661_bin_32</strain>
    </source>
</reference>
<organism evidence="4">
    <name type="scientific">Caldilineaceae bacterium SB0661_bin_32</name>
    <dbReference type="NCBI Taxonomy" id="2605255"/>
    <lineage>
        <taxon>Bacteria</taxon>
        <taxon>Bacillati</taxon>
        <taxon>Chloroflexota</taxon>
        <taxon>Caldilineae</taxon>
        <taxon>Caldilineales</taxon>
        <taxon>Caldilineaceae</taxon>
    </lineage>
</organism>
<accession>A0A6B1DBY0</accession>
<dbReference type="SMART" id="SM00858">
    <property type="entry name" value="SAF"/>
    <property type="match status" value="1"/>
</dbReference>
<evidence type="ECO:0000313" key="4">
    <source>
        <dbReference type="EMBL" id="MYC97116.1"/>
    </source>
</evidence>
<dbReference type="Pfam" id="PF20629">
    <property type="entry name" value="GD_AH_C"/>
    <property type="match status" value="1"/>
</dbReference>
<dbReference type="GO" id="GO:0016829">
    <property type="term" value="F:lyase activity"/>
    <property type="evidence" value="ECO:0007669"/>
    <property type="project" value="UniProtKB-KW"/>
</dbReference>
<evidence type="ECO:0000259" key="3">
    <source>
        <dbReference type="SMART" id="SM00858"/>
    </source>
</evidence>